<evidence type="ECO:0000313" key="11">
    <source>
        <dbReference type="Proteomes" id="UP001521184"/>
    </source>
</evidence>
<comment type="catalytic activity">
    <reaction evidence="8">
        <text>tRNA(Tyr) + L-tyrosine + ATP = L-tyrosyl-tRNA(Tyr) + AMP + diphosphate + H(+)</text>
        <dbReference type="Rhea" id="RHEA:10220"/>
        <dbReference type="Rhea" id="RHEA-COMP:9706"/>
        <dbReference type="Rhea" id="RHEA-COMP:9707"/>
        <dbReference type="ChEBI" id="CHEBI:15378"/>
        <dbReference type="ChEBI" id="CHEBI:30616"/>
        <dbReference type="ChEBI" id="CHEBI:33019"/>
        <dbReference type="ChEBI" id="CHEBI:58315"/>
        <dbReference type="ChEBI" id="CHEBI:78442"/>
        <dbReference type="ChEBI" id="CHEBI:78536"/>
        <dbReference type="ChEBI" id="CHEBI:456215"/>
        <dbReference type="EC" id="6.1.1.1"/>
    </reaction>
</comment>
<keyword evidence="4 9" id="KW-0067">ATP-binding</keyword>
<comment type="caution">
    <text evidence="10">The sequence shown here is derived from an EMBL/GenBank/DDBJ whole genome shotgun (WGS) entry which is preliminary data.</text>
</comment>
<evidence type="ECO:0000313" key="10">
    <source>
        <dbReference type="EMBL" id="KAL1643956.1"/>
    </source>
</evidence>
<dbReference type="InterPro" id="IPR023617">
    <property type="entry name" value="Tyr-tRNA-ligase_arc/euk-type"/>
</dbReference>
<dbReference type="SUPFAM" id="SSF52374">
    <property type="entry name" value="Nucleotidylyl transferase"/>
    <property type="match status" value="1"/>
</dbReference>
<reference evidence="10 11" key="1">
    <citation type="journal article" date="2023" name="Plant Dis.">
        <title>First Report of Diplodia intermedia Causing Canker and Dieback Diseases on Apple Trees in Canada.</title>
        <authorList>
            <person name="Ellouze W."/>
            <person name="Ilyukhin E."/>
            <person name="Sulman M."/>
            <person name="Ali S."/>
        </authorList>
    </citation>
    <scope>NUCLEOTIDE SEQUENCE [LARGE SCALE GENOMIC DNA]</scope>
    <source>
        <strain evidence="10 11">M45-28</strain>
    </source>
</reference>
<keyword evidence="3 9" id="KW-0547">Nucleotide-binding</keyword>
<dbReference type="InterPro" id="IPR002305">
    <property type="entry name" value="aa-tRNA-synth_Ic"/>
</dbReference>
<dbReference type="InterPro" id="IPR014729">
    <property type="entry name" value="Rossmann-like_a/b/a_fold"/>
</dbReference>
<name>A0ABR3TT78_9PEZI</name>
<evidence type="ECO:0000256" key="9">
    <source>
        <dbReference type="RuleBase" id="RU363036"/>
    </source>
</evidence>
<keyword evidence="6 9" id="KW-0030">Aminoacyl-tRNA synthetase</keyword>
<evidence type="ECO:0000256" key="8">
    <source>
        <dbReference type="ARBA" id="ARBA00048248"/>
    </source>
</evidence>
<dbReference type="Gene3D" id="3.40.50.620">
    <property type="entry name" value="HUPs"/>
    <property type="match status" value="1"/>
</dbReference>
<dbReference type="Pfam" id="PF00579">
    <property type="entry name" value="tRNA-synt_1b"/>
    <property type="match status" value="1"/>
</dbReference>
<protein>
    <recommendedName>
        <fullName evidence="1">tyrosine--tRNA ligase</fullName>
        <ecNumber evidence="1">6.1.1.1</ecNumber>
    </recommendedName>
    <alternativeName>
        <fullName evidence="7">Tyrosyl-tRNA synthetase</fullName>
    </alternativeName>
</protein>
<dbReference type="EMBL" id="JAKEKT020000025">
    <property type="protein sequence ID" value="KAL1643956.1"/>
    <property type="molecule type" value="Genomic_DNA"/>
</dbReference>
<evidence type="ECO:0000256" key="5">
    <source>
        <dbReference type="ARBA" id="ARBA00022917"/>
    </source>
</evidence>
<organism evidence="10 11">
    <name type="scientific">Diplodia intermedia</name>
    <dbReference type="NCBI Taxonomy" id="856260"/>
    <lineage>
        <taxon>Eukaryota</taxon>
        <taxon>Fungi</taxon>
        <taxon>Dikarya</taxon>
        <taxon>Ascomycota</taxon>
        <taxon>Pezizomycotina</taxon>
        <taxon>Dothideomycetes</taxon>
        <taxon>Dothideomycetes incertae sedis</taxon>
        <taxon>Botryosphaeriales</taxon>
        <taxon>Botryosphaeriaceae</taxon>
        <taxon>Diplodia</taxon>
    </lineage>
</organism>
<accession>A0ABR3TT78</accession>
<dbReference type="PANTHER" id="PTHR46264:SF4">
    <property type="entry name" value="TYROSINE--TRNA LIGASE, CYTOPLASMIC"/>
    <property type="match status" value="1"/>
</dbReference>
<evidence type="ECO:0000256" key="2">
    <source>
        <dbReference type="ARBA" id="ARBA00022598"/>
    </source>
</evidence>
<proteinExistence type="inferred from homology"/>
<dbReference type="Proteomes" id="UP001521184">
    <property type="component" value="Unassembled WGS sequence"/>
</dbReference>
<gene>
    <name evidence="10" type="ORF">SLS58_004631</name>
</gene>
<evidence type="ECO:0000256" key="6">
    <source>
        <dbReference type="ARBA" id="ARBA00023146"/>
    </source>
</evidence>
<keyword evidence="11" id="KW-1185">Reference proteome</keyword>
<keyword evidence="5 9" id="KW-0648">Protein biosynthesis</keyword>
<dbReference type="InterPro" id="IPR050489">
    <property type="entry name" value="Tyr-tRNA_synthase"/>
</dbReference>
<sequence>MAEFLLAGVEVYIWLGDVYAYLVNYIHPWEKVRYRTQYYKRTMEVVFSLLKVPTTNLHFVEESSYESTPGFLLDQYRACTLATREDVAKVSAEAAQSAVLGPSLCPILQALAEEYLDADFQFGGLDQASHFAFAEKYVPLLGYRKRAHVAATMLPGLAGGKMSASITDSKLNFLDDPETLRQKLRNAPCNDGAVTLNPVLALFKDILVPIGEVQAGGLCAEAASQNGSEDSPFSIAGRWKNYGEIEQQYSEGKVSGDELKSAAAEALVTFLAPLRKIYEEDGEWQMVDAHAYPDPGSDE</sequence>
<dbReference type="Gene3D" id="1.10.240.10">
    <property type="entry name" value="Tyrosyl-Transfer RNA Synthetase"/>
    <property type="match status" value="1"/>
</dbReference>
<evidence type="ECO:0000256" key="3">
    <source>
        <dbReference type="ARBA" id="ARBA00022741"/>
    </source>
</evidence>
<dbReference type="PIRSF" id="PIRSF006588">
    <property type="entry name" value="TyrRS_arch_euk"/>
    <property type="match status" value="1"/>
</dbReference>
<keyword evidence="2 9" id="KW-0436">Ligase</keyword>
<dbReference type="PANTHER" id="PTHR46264">
    <property type="entry name" value="TYROSINE-TRNA LIGASE"/>
    <property type="match status" value="1"/>
</dbReference>
<evidence type="ECO:0000256" key="1">
    <source>
        <dbReference type="ARBA" id="ARBA00013160"/>
    </source>
</evidence>
<evidence type="ECO:0000256" key="7">
    <source>
        <dbReference type="ARBA" id="ARBA00033323"/>
    </source>
</evidence>
<dbReference type="EC" id="6.1.1.1" evidence="1"/>
<evidence type="ECO:0000256" key="4">
    <source>
        <dbReference type="ARBA" id="ARBA00022840"/>
    </source>
</evidence>
<comment type="similarity">
    <text evidence="9">Belongs to the class-I aminoacyl-tRNA synthetase family.</text>
</comment>